<dbReference type="Proteomes" id="UP000604046">
    <property type="component" value="Unassembled WGS sequence"/>
</dbReference>
<evidence type="ECO:0000313" key="1">
    <source>
        <dbReference type="EMBL" id="CAE7450406.1"/>
    </source>
</evidence>
<accession>A0A812RT00</accession>
<comment type="caution">
    <text evidence="1">The sequence shown here is derived from an EMBL/GenBank/DDBJ whole genome shotgun (WGS) entry which is preliminary data.</text>
</comment>
<gene>
    <name evidence="1" type="primary">ZDHHC2</name>
    <name evidence="1" type="ORF">SNAT2548_LOCUS24631</name>
</gene>
<reference evidence="1" key="1">
    <citation type="submission" date="2021-02" db="EMBL/GenBank/DDBJ databases">
        <authorList>
            <person name="Dougan E. K."/>
            <person name="Rhodes N."/>
            <person name="Thang M."/>
            <person name="Chan C."/>
        </authorList>
    </citation>
    <scope>NUCLEOTIDE SEQUENCE</scope>
</reference>
<name>A0A812RT00_9DINO</name>
<keyword evidence="2" id="KW-1185">Reference proteome</keyword>
<dbReference type="EMBL" id="CAJNDS010002364">
    <property type="protein sequence ID" value="CAE7450406.1"/>
    <property type="molecule type" value="Genomic_DNA"/>
</dbReference>
<protein>
    <submittedName>
        <fullName evidence="1">ZDHHC2 protein</fullName>
    </submittedName>
</protein>
<proteinExistence type="predicted"/>
<evidence type="ECO:0000313" key="2">
    <source>
        <dbReference type="Proteomes" id="UP000604046"/>
    </source>
</evidence>
<organism evidence="1 2">
    <name type="scientific">Symbiodinium natans</name>
    <dbReference type="NCBI Taxonomy" id="878477"/>
    <lineage>
        <taxon>Eukaryota</taxon>
        <taxon>Sar</taxon>
        <taxon>Alveolata</taxon>
        <taxon>Dinophyceae</taxon>
        <taxon>Suessiales</taxon>
        <taxon>Symbiodiniaceae</taxon>
        <taxon>Symbiodinium</taxon>
    </lineage>
</organism>
<dbReference type="AlphaFoldDB" id="A0A812RT00"/>
<sequence>MLGTLFSPWEASVSGICSFNAWPSPQNHNRSDDTLPRSPVDWAALRHRVAGCPVFIDALAAKDSKDSARRAFQRTISMDRVWQQAEAASNIDIRFSSHQHDCYLGTLAYVFCQHLNGMAAAIEDGVTGSEEWMQHYLKLNLELEAIMFHMELPWSLLIRSRFRFGPLLTRLSRFVKEAGRGEPSRCDENDWPEDTELLKHADESGLLPVNTAETLGQRALLKMNSDALEATAERSYLAGEVRSGR</sequence>